<accession>A0A6M3L7V9</accession>
<sequence length="70" mass="7914">MRVYIESHEIVSSDDISGEFIRADVTGMSFADIVSVTESVEDIMKGLNYRLTTHYCGHDEKNICTMEPII</sequence>
<protein>
    <submittedName>
        <fullName evidence="1">Uncharacterized protein</fullName>
    </submittedName>
</protein>
<name>A0A6M3L7V9_9ZZZZ</name>
<dbReference type="EMBL" id="MT142831">
    <property type="protein sequence ID" value="QJA89218.1"/>
    <property type="molecule type" value="Genomic_DNA"/>
</dbReference>
<evidence type="ECO:0000313" key="1">
    <source>
        <dbReference type="EMBL" id="QJA89218.1"/>
    </source>
</evidence>
<organism evidence="1">
    <name type="scientific">viral metagenome</name>
    <dbReference type="NCBI Taxonomy" id="1070528"/>
    <lineage>
        <taxon>unclassified sequences</taxon>
        <taxon>metagenomes</taxon>
        <taxon>organismal metagenomes</taxon>
    </lineage>
</organism>
<dbReference type="AlphaFoldDB" id="A0A6M3L7V9"/>
<gene>
    <name evidence="1" type="ORF">MM415B02587_0005</name>
</gene>
<reference evidence="1" key="1">
    <citation type="submission" date="2020-03" db="EMBL/GenBank/DDBJ databases">
        <title>The deep terrestrial virosphere.</title>
        <authorList>
            <person name="Holmfeldt K."/>
            <person name="Nilsson E."/>
            <person name="Simone D."/>
            <person name="Lopez-Fernandez M."/>
            <person name="Wu X."/>
            <person name="de Brujin I."/>
            <person name="Lundin D."/>
            <person name="Andersson A."/>
            <person name="Bertilsson S."/>
            <person name="Dopson M."/>
        </authorList>
    </citation>
    <scope>NUCLEOTIDE SEQUENCE</scope>
    <source>
        <strain evidence="1">MM415B02587</strain>
    </source>
</reference>
<proteinExistence type="predicted"/>